<evidence type="ECO:0000259" key="13">
    <source>
        <dbReference type="PROSITE" id="PS51782"/>
    </source>
</evidence>
<keyword evidence="6" id="KW-0067">ATP-binding</keyword>
<dbReference type="PANTHER" id="PTHR45927">
    <property type="entry name" value="LYSM-DOMAIN RECEPTOR-LIKE KINASE-RELATED"/>
    <property type="match status" value="1"/>
</dbReference>
<comment type="caution">
    <text evidence="14">The sequence shown here is derived from an EMBL/GenBank/DDBJ whole genome shotgun (WGS) entry which is preliminary data.</text>
</comment>
<evidence type="ECO:0000256" key="9">
    <source>
        <dbReference type="ARBA" id="ARBA00023157"/>
    </source>
</evidence>
<dbReference type="AlphaFoldDB" id="A0AAN7MCW2"/>
<dbReference type="GO" id="GO:0005524">
    <property type="term" value="F:ATP binding"/>
    <property type="evidence" value="ECO:0007669"/>
    <property type="project" value="UniProtKB-KW"/>
</dbReference>
<dbReference type="InterPro" id="IPR052611">
    <property type="entry name" value="Plant_RLK_LysM"/>
</dbReference>
<comment type="subcellular location">
    <subcellularLocation>
        <location evidence="1">Cell membrane</location>
        <topology evidence="1">Single-pass membrane protein</topology>
    </subcellularLocation>
</comment>
<dbReference type="Pfam" id="PF23472">
    <property type="entry name" value="LysM2_CERK1_LYK3_4_5"/>
    <property type="match status" value="1"/>
</dbReference>
<evidence type="ECO:0000256" key="7">
    <source>
        <dbReference type="ARBA" id="ARBA00022989"/>
    </source>
</evidence>
<keyword evidence="5" id="KW-0547">Nucleotide-binding</keyword>
<dbReference type="PROSITE" id="PS51782">
    <property type="entry name" value="LYSM"/>
    <property type="match status" value="1"/>
</dbReference>
<dbReference type="InterPro" id="IPR056562">
    <property type="entry name" value="LysM2_CERK1_LYK3_4_5"/>
</dbReference>
<reference evidence="14 15" key="1">
    <citation type="journal article" date="2023" name="Hortic Res">
        <title>Pangenome of water caltrop reveals structural variations and asymmetric subgenome divergence after allopolyploidization.</title>
        <authorList>
            <person name="Zhang X."/>
            <person name="Chen Y."/>
            <person name="Wang L."/>
            <person name="Yuan Y."/>
            <person name="Fang M."/>
            <person name="Shi L."/>
            <person name="Lu R."/>
            <person name="Comes H.P."/>
            <person name="Ma Y."/>
            <person name="Chen Y."/>
            <person name="Huang G."/>
            <person name="Zhou Y."/>
            <person name="Zheng Z."/>
            <person name="Qiu Y."/>
        </authorList>
    </citation>
    <scope>NUCLEOTIDE SEQUENCE [LARGE SCALE GENOMIC DNA]</scope>
    <source>
        <strain evidence="14">F231</strain>
    </source>
</reference>
<dbReference type="Pfam" id="PF07714">
    <property type="entry name" value="PK_Tyr_Ser-Thr"/>
    <property type="match status" value="1"/>
</dbReference>
<keyword evidence="9" id="KW-1015">Disulfide bond</keyword>
<evidence type="ECO:0000256" key="4">
    <source>
        <dbReference type="ARBA" id="ARBA00022729"/>
    </source>
</evidence>
<feature type="transmembrane region" description="Helical" evidence="10">
    <location>
        <begin position="274"/>
        <end position="298"/>
    </location>
</feature>
<keyword evidence="15" id="KW-1185">Reference proteome</keyword>
<evidence type="ECO:0000256" key="11">
    <source>
        <dbReference type="SAM" id="SignalP"/>
    </source>
</evidence>
<keyword evidence="7 10" id="KW-1133">Transmembrane helix</keyword>
<dbReference type="Gene3D" id="1.10.510.10">
    <property type="entry name" value="Transferase(Phosphotransferase) domain 1"/>
    <property type="match status" value="1"/>
</dbReference>
<feature type="domain" description="LysM" evidence="13">
    <location>
        <begin position="191"/>
        <end position="235"/>
    </location>
</feature>
<evidence type="ECO:0000256" key="10">
    <source>
        <dbReference type="SAM" id="Phobius"/>
    </source>
</evidence>
<dbReference type="GO" id="GO:0004672">
    <property type="term" value="F:protein kinase activity"/>
    <property type="evidence" value="ECO:0007669"/>
    <property type="project" value="InterPro"/>
</dbReference>
<evidence type="ECO:0000256" key="5">
    <source>
        <dbReference type="ARBA" id="ARBA00022741"/>
    </source>
</evidence>
<dbReference type="SUPFAM" id="SSF56112">
    <property type="entry name" value="Protein kinase-like (PK-like)"/>
    <property type="match status" value="1"/>
</dbReference>
<evidence type="ECO:0000313" key="15">
    <source>
        <dbReference type="Proteomes" id="UP001346149"/>
    </source>
</evidence>
<keyword evidence="8 10" id="KW-0472">Membrane</keyword>
<dbReference type="PANTHER" id="PTHR45927:SF6">
    <property type="entry name" value="PROTEIN LYK5"/>
    <property type="match status" value="1"/>
</dbReference>
<organism evidence="14 15">
    <name type="scientific">Trapa natans</name>
    <name type="common">Water chestnut</name>
    <dbReference type="NCBI Taxonomy" id="22666"/>
    <lineage>
        <taxon>Eukaryota</taxon>
        <taxon>Viridiplantae</taxon>
        <taxon>Streptophyta</taxon>
        <taxon>Embryophyta</taxon>
        <taxon>Tracheophyta</taxon>
        <taxon>Spermatophyta</taxon>
        <taxon>Magnoliopsida</taxon>
        <taxon>eudicotyledons</taxon>
        <taxon>Gunneridae</taxon>
        <taxon>Pentapetalae</taxon>
        <taxon>rosids</taxon>
        <taxon>malvids</taxon>
        <taxon>Myrtales</taxon>
        <taxon>Lythraceae</taxon>
        <taxon>Trapa</taxon>
    </lineage>
</organism>
<dbReference type="Gene3D" id="3.30.200.20">
    <property type="entry name" value="Phosphorylase Kinase, domain 1"/>
    <property type="match status" value="1"/>
</dbReference>
<dbReference type="InterPro" id="IPR018392">
    <property type="entry name" value="LysM"/>
</dbReference>
<evidence type="ECO:0000256" key="1">
    <source>
        <dbReference type="ARBA" id="ARBA00004162"/>
    </source>
</evidence>
<dbReference type="EMBL" id="JAXQNO010000001">
    <property type="protein sequence ID" value="KAK4803685.1"/>
    <property type="molecule type" value="Genomic_DNA"/>
</dbReference>
<dbReference type="GO" id="GO:0045087">
    <property type="term" value="P:innate immune response"/>
    <property type="evidence" value="ECO:0007669"/>
    <property type="project" value="UniProtKB-ARBA"/>
</dbReference>
<dbReference type="Pfam" id="PF23446">
    <property type="entry name" value="LysM1_NFP_LYK"/>
    <property type="match status" value="1"/>
</dbReference>
<name>A0AAN7MCW2_TRANT</name>
<proteinExistence type="predicted"/>
<dbReference type="InterPro" id="IPR011009">
    <property type="entry name" value="Kinase-like_dom_sf"/>
</dbReference>
<evidence type="ECO:0000256" key="6">
    <source>
        <dbReference type="ARBA" id="ARBA00022840"/>
    </source>
</evidence>
<keyword evidence="2" id="KW-1003">Cell membrane</keyword>
<feature type="domain" description="Protein kinase" evidence="12">
    <location>
        <begin position="362"/>
        <end position="635"/>
    </location>
</feature>
<dbReference type="InterPro" id="IPR036779">
    <property type="entry name" value="LysM_dom_sf"/>
</dbReference>
<keyword evidence="3 10" id="KW-0812">Transmembrane</keyword>
<evidence type="ECO:0000256" key="3">
    <source>
        <dbReference type="ARBA" id="ARBA00022692"/>
    </source>
</evidence>
<evidence type="ECO:0000256" key="8">
    <source>
        <dbReference type="ARBA" id="ARBA00023136"/>
    </source>
</evidence>
<evidence type="ECO:0000256" key="2">
    <source>
        <dbReference type="ARBA" id="ARBA00022475"/>
    </source>
</evidence>
<dbReference type="Proteomes" id="UP001346149">
    <property type="component" value="Unassembled WGS sequence"/>
</dbReference>
<dbReference type="InterPro" id="IPR056563">
    <property type="entry name" value="LysM3_LYK4_5"/>
</dbReference>
<evidence type="ECO:0000259" key="12">
    <source>
        <dbReference type="PROSITE" id="PS50011"/>
    </source>
</evidence>
<dbReference type="SMART" id="SM00257">
    <property type="entry name" value="LysM"/>
    <property type="match status" value="2"/>
</dbReference>
<gene>
    <name evidence="14" type="ORF">SAY86_003502</name>
</gene>
<dbReference type="InterPro" id="IPR000719">
    <property type="entry name" value="Prot_kinase_dom"/>
</dbReference>
<dbReference type="Gene3D" id="3.10.350.10">
    <property type="entry name" value="LysM domain"/>
    <property type="match status" value="1"/>
</dbReference>
<dbReference type="CDD" id="cd00118">
    <property type="entry name" value="LysM"/>
    <property type="match status" value="1"/>
</dbReference>
<dbReference type="PROSITE" id="PS50011">
    <property type="entry name" value="PROTEIN_KINASE_DOM"/>
    <property type="match status" value="1"/>
</dbReference>
<accession>A0AAN7MCW2</accession>
<keyword evidence="4 11" id="KW-0732">Signal</keyword>
<protein>
    <submittedName>
        <fullName evidence="14">Uncharacterized protein</fullName>
    </submittedName>
</protein>
<dbReference type="Pfam" id="PF23473">
    <property type="entry name" value="LysM3_LYK4_5"/>
    <property type="match status" value="1"/>
</dbReference>
<evidence type="ECO:0000313" key="14">
    <source>
        <dbReference type="EMBL" id="KAK4803685.1"/>
    </source>
</evidence>
<dbReference type="InterPro" id="IPR056561">
    <property type="entry name" value="NFP_LYK_LysM1"/>
</dbReference>
<dbReference type="GO" id="GO:0005886">
    <property type="term" value="C:plasma membrane"/>
    <property type="evidence" value="ECO:0007669"/>
    <property type="project" value="UniProtKB-SubCell"/>
</dbReference>
<dbReference type="FunFam" id="1.10.510.10:FF:000468">
    <property type="entry name" value="PTI1-like tyrosine-protein kinase 3"/>
    <property type="match status" value="1"/>
</dbReference>
<feature type="signal peptide" evidence="11">
    <location>
        <begin position="1"/>
        <end position="28"/>
    </location>
</feature>
<dbReference type="InterPro" id="IPR001245">
    <property type="entry name" value="Ser-Thr/Tyr_kinase_cat_dom"/>
</dbReference>
<sequence length="657" mass="72405">MAADTRSQLLLTFFLPLHLSLLALLLHAQQEYLNNRQLNCGNSDNITRGFACNRSDPPACQSYLTFRSNAPYISLAIIGYLLRSDPSIMATLNNLTDVEPIPSDTQIISPVNCSCVGKFYQHNASYTLKTQGETYFTVANETYQGLSTCQALEAQNPYPERALQIGMKLVVPLRCACPTPAQSAAGIRYLLNYMATWGDTISEIAGLFGVTEQSLLEANELHEDSTIFPFNPILIPLTKEPSKIVLPTAAPPPAPPSTPPAAPVSGGSSSSKKWVFVGVGLGAVLLVSLGAVAFWAFYCRIPKVKRNQETLPVSAPPKKKAVESSSTDYSVQPTDTSSWSVHGIREAIDSLTIYKYEEMQKATGSFAQESNIRGSVYRGKFRGDDAAVKVVKEDFSSEINVLKIINHSNIIRLSGFCVHEGNSYLVYEYAENGSLSDWLHTHKDLQPSLSWKQRVQIAHNIADAINYLHNYANPPYIHKNLKSSNILLDGSFRAKISNFRLARSMDDDEGQLQLTRRVVGTHGYMPPEYIENGVITPKLDVFAFGVIMLELLSGREAAGQEGKDRGDLLSSAINQVLDGDGVKDKFKGFIDSAMRNEYPLDLAFSMAELARRCVAYDLNSRPAMYEVLMMLSGILSSSLDWDSSDELNDSQSMRSGR</sequence>
<feature type="chain" id="PRO_5042867945" evidence="11">
    <location>
        <begin position="29"/>
        <end position="657"/>
    </location>
</feature>